<dbReference type="AlphaFoldDB" id="A0A9R0R2P5"/>
<evidence type="ECO:0008006" key="3">
    <source>
        <dbReference type="Google" id="ProtNLM"/>
    </source>
</evidence>
<dbReference type="GO" id="GO:0009451">
    <property type="term" value="P:RNA modification"/>
    <property type="evidence" value="ECO:0007669"/>
    <property type="project" value="InterPro"/>
</dbReference>
<dbReference type="PANTHER" id="PTHR47926:SF344">
    <property type="entry name" value="OS07G0636900 PROTEIN"/>
    <property type="match status" value="1"/>
</dbReference>
<dbReference type="GO" id="GO:0003723">
    <property type="term" value="F:RNA binding"/>
    <property type="evidence" value="ECO:0007669"/>
    <property type="project" value="InterPro"/>
</dbReference>
<keyword evidence="2" id="KW-1185">Reference proteome</keyword>
<dbReference type="InterPro" id="IPR011990">
    <property type="entry name" value="TPR-like_helical_dom_sf"/>
</dbReference>
<proteinExistence type="predicted"/>
<dbReference type="Proteomes" id="UP000324705">
    <property type="component" value="Chromosome 1B"/>
</dbReference>
<reference evidence="1 2" key="1">
    <citation type="submission" date="2017-09" db="EMBL/GenBank/DDBJ databases">
        <authorList>
            <consortium name="International Durum Wheat Genome Sequencing Consortium (IDWGSC)"/>
            <person name="Milanesi L."/>
        </authorList>
    </citation>
    <scope>NUCLEOTIDE SEQUENCE [LARGE SCALE GENOMIC DNA]</scope>
    <source>
        <strain evidence="2">cv. Svevo</strain>
    </source>
</reference>
<accession>A0A9R0R2P5</accession>
<protein>
    <recommendedName>
        <fullName evidence="3">Pentatricopeptide repeat-containing protein</fullName>
    </recommendedName>
</protein>
<evidence type="ECO:0000313" key="2">
    <source>
        <dbReference type="Proteomes" id="UP000324705"/>
    </source>
</evidence>
<dbReference type="EMBL" id="LT934112">
    <property type="protein sequence ID" value="VAH20847.1"/>
    <property type="molecule type" value="Genomic_DNA"/>
</dbReference>
<gene>
    <name evidence="1" type="ORF">TRITD_1Bv1G179570</name>
</gene>
<dbReference type="PANTHER" id="PTHR47926">
    <property type="entry name" value="PENTATRICOPEPTIDE REPEAT-CONTAINING PROTEIN"/>
    <property type="match status" value="1"/>
</dbReference>
<dbReference type="OMA" id="THAMEEY"/>
<name>A0A9R0R2P5_TRITD</name>
<dbReference type="Gramene" id="TRITD1Bv1G179570.1">
    <property type="protein sequence ID" value="TRITD1Bv1G179570.1"/>
    <property type="gene ID" value="TRITD1Bv1G179570"/>
</dbReference>
<evidence type="ECO:0000313" key="1">
    <source>
        <dbReference type="EMBL" id="VAH20847.1"/>
    </source>
</evidence>
<dbReference type="InterPro" id="IPR046960">
    <property type="entry name" value="PPR_At4g14850-like_plant"/>
</dbReference>
<dbReference type="Gene3D" id="1.25.40.10">
    <property type="entry name" value="Tetratricopeptide repeat domain"/>
    <property type="match status" value="1"/>
</dbReference>
<organism evidence="1 2">
    <name type="scientific">Triticum turgidum subsp. durum</name>
    <name type="common">Durum wheat</name>
    <name type="synonym">Triticum durum</name>
    <dbReference type="NCBI Taxonomy" id="4567"/>
    <lineage>
        <taxon>Eukaryota</taxon>
        <taxon>Viridiplantae</taxon>
        <taxon>Streptophyta</taxon>
        <taxon>Embryophyta</taxon>
        <taxon>Tracheophyta</taxon>
        <taxon>Spermatophyta</taxon>
        <taxon>Magnoliopsida</taxon>
        <taxon>Liliopsida</taxon>
        <taxon>Poales</taxon>
        <taxon>Poaceae</taxon>
        <taxon>BOP clade</taxon>
        <taxon>Pooideae</taxon>
        <taxon>Triticodae</taxon>
        <taxon>Triticeae</taxon>
        <taxon>Triticinae</taxon>
        <taxon>Triticum</taxon>
    </lineage>
</organism>
<sequence>MRAARVAPDCITMVSVLSTCSDMGALTIGAEVHQFVESHRVEVDMKLGTALVDMYAKCGDIETCLKVFRAMPVMDVLTWK</sequence>